<dbReference type="OrthoDB" id="2499463at2759"/>
<dbReference type="Pfam" id="PF00270">
    <property type="entry name" value="DEAD"/>
    <property type="match status" value="1"/>
</dbReference>
<evidence type="ECO:0000313" key="11">
    <source>
        <dbReference type="EMBL" id="PSR70939.1"/>
    </source>
</evidence>
<dbReference type="SMART" id="SM00490">
    <property type="entry name" value="HELICc"/>
    <property type="match status" value="1"/>
</dbReference>
<keyword evidence="4" id="KW-0238">DNA-binding</keyword>
<dbReference type="STRING" id="98765.A0A2R6NF85"/>
<proteinExistence type="inferred from homology"/>
<evidence type="ECO:0000256" key="4">
    <source>
        <dbReference type="ARBA" id="ARBA00023125"/>
    </source>
</evidence>
<dbReference type="PROSITE" id="PS51194">
    <property type="entry name" value="HELICASE_CTER"/>
    <property type="match status" value="1"/>
</dbReference>
<evidence type="ECO:0000256" key="3">
    <source>
        <dbReference type="ARBA" id="ARBA00022840"/>
    </source>
</evidence>
<keyword evidence="5" id="KW-0413">Isomerase</keyword>
<evidence type="ECO:0000256" key="1">
    <source>
        <dbReference type="ARBA" id="ARBA00005446"/>
    </source>
</evidence>
<dbReference type="Gene3D" id="3.40.50.300">
    <property type="entry name" value="P-loop containing nucleotide triphosphate hydrolases"/>
    <property type="match status" value="2"/>
</dbReference>
<dbReference type="InterPro" id="IPR027417">
    <property type="entry name" value="P-loop_NTPase"/>
</dbReference>
<sequence>MPTPMNPKTPCPLSLLAKTRENAERSSNYSSAHTRQLITQEIQQRCDGKTPYNWQLDVAEALLLRLDSIVIAGTGAGKTLPFVMPLLADQTDNKKIIIVSPLDELEYDQAERFKQMGITAAAVNGQVWNHQLHKDIIENKYQILITSPEMLLEHTEFSKLIRAADFMQDVLCIIIDEAHCISQWGSDFRPKYGELEKLRSYVALDVPILATSATFTPTVLADIQTKLRYSPERTYLLNLGNDRHNITPLVIQMKGAAKDFAALDFVIDEAFADPPQALVRTLIYVNSKDLAHDTWEHLLKQLPTQLQNQVAYIHAGRSPRAKKLTMEQFRNGQIKILCATEIAGMGLDIPDIDRVVQYMLPKTLNEWIQHYGRAGRNGQPAIAILLVEPSAFNLRKIKIKKDNPNKSTCTKSRGKRRIPIDDTVDSTELDEEDHEINEADEPIDNICDESKIEGQPAYQKQVEDGLRKWLDAILCRRVIQDEYFKNPPASRQLNVPCCDLCLMQNTAQNIPWVRTEREDKIIDLLMRLNIRKSRCDTADSDNQTMPIVKKKKAGEGARRGERFQSCHEALSDWRRWRWRTTYRRCIWGMEVLLPDKVLDILAKAAHIKTVDDIRRDLPEWEWVDDYGAEVLDRLRPIDNQWKAESTHAAEENKAKRRRTSEENKALRDDARRNQKHLDTLRKRAIHAVESTPGPSRHPLSSTTAPPQPTALQWAPSHSYLYHSTPEGSRAMITLPSLFHWMPLEDPGHNNNM</sequence>
<protein>
    <recommendedName>
        <fullName evidence="7">DNA 3'-5' helicase</fullName>
        <ecNumber evidence="7">5.6.2.4</ecNumber>
    </recommendedName>
</protein>
<comment type="catalytic activity">
    <reaction evidence="6">
        <text>Couples ATP hydrolysis with the unwinding of duplex DNA by translocating in the 3'-5' direction.</text>
        <dbReference type="EC" id="5.6.2.4"/>
    </reaction>
</comment>
<dbReference type="SUPFAM" id="SSF52540">
    <property type="entry name" value="P-loop containing nucleoside triphosphate hydrolases"/>
    <property type="match status" value="1"/>
</dbReference>
<keyword evidence="3" id="KW-0067">ATP-binding</keyword>
<evidence type="ECO:0000256" key="6">
    <source>
        <dbReference type="ARBA" id="ARBA00034617"/>
    </source>
</evidence>
<evidence type="ECO:0000256" key="8">
    <source>
        <dbReference type="SAM" id="MobiDB-lite"/>
    </source>
</evidence>
<accession>A0A2R6NF85</accession>
<dbReference type="GO" id="GO:0005737">
    <property type="term" value="C:cytoplasm"/>
    <property type="evidence" value="ECO:0007669"/>
    <property type="project" value="TreeGrafter"/>
</dbReference>
<dbReference type="InterPro" id="IPR011545">
    <property type="entry name" value="DEAD/DEAH_box_helicase_dom"/>
</dbReference>
<gene>
    <name evidence="11" type="ORF">PHLCEN_2v13188</name>
</gene>
<dbReference type="PANTHER" id="PTHR13710:SF105">
    <property type="entry name" value="ATP-DEPENDENT DNA HELICASE Q1"/>
    <property type="match status" value="1"/>
</dbReference>
<evidence type="ECO:0000313" key="12">
    <source>
        <dbReference type="Proteomes" id="UP000186601"/>
    </source>
</evidence>
<reference evidence="11 12" key="1">
    <citation type="submission" date="2018-02" db="EMBL/GenBank/DDBJ databases">
        <title>Genome sequence of the basidiomycete white-rot fungus Phlebia centrifuga.</title>
        <authorList>
            <person name="Granchi Z."/>
            <person name="Peng M."/>
            <person name="de Vries R.P."/>
            <person name="Hilden K."/>
            <person name="Makela M.R."/>
            <person name="Grigoriev I."/>
            <person name="Riley R."/>
        </authorList>
    </citation>
    <scope>NUCLEOTIDE SEQUENCE [LARGE SCALE GENOMIC DNA]</scope>
    <source>
        <strain evidence="11 12">FBCC195</strain>
    </source>
</reference>
<dbReference type="InterPro" id="IPR001650">
    <property type="entry name" value="Helicase_C-like"/>
</dbReference>
<feature type="domain" description="Helicase C-terminal" evidence="10">
    <location>
        <begin position="273"/>
        <end position="418"/>
    </location>
</feature>
<dbReference type="GO" id="GO:0005694">
    <property type="term" value="C:chromosome"/>
    <property type="evidence" value="ECO:0007669"/>
    <property type="project" value="TreeGrafter"/>
</dbReference>
<dbReference type="Pfam" id="PF00271">
    <property type="entry name" value="Helicase_C"/>
    <property type="match status" value="1"/>
</dbReference>
<evidence type="ECO:0000259" key="9">
    <source>
        <dbReference type="PROSITE" id="PS51192"/>
    </source>
</evidence>
<name>A0A2R6NF85_9APHY</name>
<evidence type="ECO:0000256" key="7">
    <source>
        <dbReference type="ARBA" id="ARBA00034808"/>
    </source>
</evidence>
<keyword evidence="2" id="KW-0547">Nucleotide-binding</keyword>
<dbReference type="EC" id="5.6.2.4" evidence="7"/>
<dbReference type="SMART" id="SM00487">
    <property type="entry name" value="DEXDc"/>
    <property type="match status" value="1"/>
</dbReference>
<dbReference type="EMBL" id="MLYV02001301">
    <property type="protein sequence ID" value="PSR70939.1"/>
    <property type="molecule type" value="Genomic_DNA"/>
</dbReference>
<dbReference type="GO" id="GO:0005524">
    <property type="term" value="F:ATP binding"/>
    <property type="evidence" value="ECO:0007669"/>
    <property type="project" value="UniProtKB-KW"/>
</dbReference>
<dbReference type="GO" id="GO:0003677">
    <property type="term" value="F:DNA binding"/>
    <property type="evidence" value="ECO:0007669"/>
    <property type="project" value="UniProtKB-KW"/>
</dbReference>
<dbReference type="PROSITE" id="PS51192">
    <property type="entry name" value="HELICASE_ATP_BIND_1"/>
    <property type="match status" value="1"/>
</dbReference>
<dbReference type="InterPro" id="IPR014001">
    <property type="entry name" value="Helicase_ATP-bd"/>
</dbReference>
<comment type="similarity">
    <text evidence="1">Belongs to the helicase family. RecQ subfamily.</text>
</comment>
<evidence type="ECO:0000256" key="2">
    <source>
        <dbReference type="ARBA" id="ARBA00022741"/>
    </source>
</evidence>
<dbReference type="GO" id="GO:0000724">
    <property type="term" value="P:double-strand break repair via homologous recombination"/>
    <property type="evidence" value="ECO:0007669"/>
    <property type="project" value="TreeGrafter"/>
</dbReference>
<dbReference type="Proteomes" id="UP000186601">
    <property type="component" value="Unassembled WGS sequence"/>
</dbReference>
<feature type="compositionally biased region" description="Basic and acidic residues" evidence="8">
    <location>
        <begin position="644"/>
        <end position="681"/>
    </location>
</feature>
<comment type="caution">
    <text evidence="11">The sequence shown here is derived from an EMBL/GenBank/DDBJ whole genome shotgun (WGS) entry which is preliminary data.</text>
</comment>
<evidence type="ECO:0000259" key="10">
    <source>
        <dbReference type="PROSITE" id="PS51194"/>
    </source>
</evidence>
<organism evidence="11 12">
    <name type="scientific">Hermanssonia centrifuga</name>
    <dbReference type="NCBI Taxonomy" id="98765"/>
    <lineage>
        <taxon>Eukaryota</taxon>
        <taxon>Fungi</taxon>
        <taxon>Dikarya</taxon>
        <taxon>Basidiomycota</taxon>
        <taxon>Agaricomycotina</taxon>
        <taxon>Agaricomycetes</taxon>
        <taxon>Polyporales</taxon>
        <taxon>Meruliaceae</taxon>
        <taxon>Hermanssonia</taxon>
    </lineage>
</organism>
<dbReference type="GO" id="GO:0009378">
    <property type="term" value="F:four-way junction helicase activity"/>
    <property type="evidence" value="ECO:0007669"/>
    <property type="project" value="TreeGrafter"/>
</dbReference>
<feature type="domain" description="Helicase ATP-binding" evidence="9">
    <location>
        <begin position="59"/>
        <end position="233"/>
    </location>
</feature>
<dbReference type="AlphaFoldDB" id="A0A2R6NF85"/>
<dbReference type="CDD" id="cd18787">
    <property type="entry name" value="SF2_C_DEAD"/>
    <property type="match status" value="1"/>
</dbReference>
<evidence type="ECO:0000256" key="5">
    <source>
        <dbReference type="ARBA" id="ARBA00023235"/>
    </source>
</evidence>
<keyword evidence="12" id="KW-1185">Reference proteome</keyword>
<dbReference type="GO" id="GO:0043138">
    <property type="term" value="F:3'-5' DNA helicase activity"/>
    <property type="evidence" value="ECO:0007669"/>
    <property type="project" value="UniProtKB-EC"/>
</dbReference>
<feature type="region of interest" description="Disordered" evidence="8">
    <location>
        <begin position="643"/>
        <end position="710"/>
    </location>
</feature>
<dbReference type="PANTHER" id="PTHR13710">
    <property type="entry name" value="DNA HELICASE RECQ FAMILY MEMBER"/>
    <property type="match status" value="1"/>
</dbReference>